<dbReference type="RefSeq" id="WP_109093404.1">
    <property type="nucleotide sequence ID" value="NZ_CAMELQ010000001.1"/>
</dbReference>
<dbReference type="InterPro" id="IPR003768">
    <property type="entry name" value="ScpA"/>
</dbReference>
<gene>
    <name evidence="3" type="ORF">DD236_05570</name>
</gene>
<sequence>MRVEESEDAFAVTLDVFAGPFSVLLSLIARRKLDVTEVALAEVTDEFIEFIRAQDRYDLSEVSEFLVVAATLLELKASRLLPGAEIEDEDVELLEKRDILFAKLLQYRAYKEASSILSELIAAQSKTAPRDVPLEPEYRDALPEIDLSVSVEQLAMLAAQAITRRHEEPTVFVEHLHHSLVSVESQIAYLKAELADARQHSFQELCEDAPDVPTIVSRFMAVLELMRAGTVEVSQKEALATILVGLRRDQ</sequence>
<keyword evidence="4" id="KW-1185">Reference proteome</keyword>
<evidence type="ECO:0000313" key="3">
    <source>
        <dbReference type="EMBL" id="PWF26332.1"/>
    </source>
</evidence>
<evidence type="ECO:0000313" key="4">
    <source>
        <dbReference type="Proteomes" id="UP000245283"/>
    </source>
</evidence>
<proteinExistence type="predicted"/>
<dbReference type="Proteomes" id="UP000245283">
    <property type="component" value="Unassembled WGS sequence"/>
</dbReference>
<evidence type="ECO:0000256" key="2">
    <source>
        <dbReference type="ARBA" id="ARBA00044777"/>
    </source>
</evidence>
<evidence type="ECO:0000256" key="1">
    <source>
        <dbReference type="ARBA" id="ARBA00022829"/>
    </source>
</evidence>
<protein>
    <recommendedName>
        <fullName evidence="2">Segregation and condensation protein A</fullName>
    </recommendedName>
</protein>
<dbReference type="Pfam" id="PF02616">
    <property type="entry name" value="SMC_ScpA"/>
    <property type="match status" value="1"/>
</dbReference>
<dbReference type="EMBL" id="QETB01000003">
    <property type="protein sequence ID" value="PWF26332.1"/>
    <property type="molecule type" value="Genomic_DNA"/>
</dbReference>
<dbReference type="AlphaFoldDB" id="A0A2V1K4V1"/>
<reference evidence="4" key="1">
    <citation type="submission" date="2018-05" db="EMBL/GenBank/DDBJ databases">
        <authorList>
            <person name="Li Y."/>
        </authorList>
    </citation>
    <scope>NUCLEOTIDE SEQUENCE [LARGE SCALE GENOMIC DNA]</scope>
    <source>
        <strain evidence="4">sk1b4</strain>
    </source>
</reference>
<comment type="caution">
    <text evidence="3">The sequence shown here is derived from an EMBL/GenBank/DDBJ whole genome shotgun (WGS) entry which is preliminary data.</text>
</comment>
<dbReference type="PANTHER" id="PTHR33969">
    <property type="entry name" value="SEGREGATION AND CONDENSATION PROTEIN A"/>
    <property type="match status" value="1"/>
</dbReference>
<dbReference type="OrthoDB" id="9811016at2"/>
<dbReference type="Gene3D" id="6.10.250.2410">
    <property type="match status" value="1"/>
</dbReference>
<name>A0A2V1K4V1_9ACTO</name>
<dbReference type="PANTHER" id="PTHR33969:SF2">
    <property type="entry name" value="SEGREGATION AND CONDENSATION PROTEIN A"/>
    <property type="match status" value="1"/>
</dbReference>
<organism evidence="3 4">
    <name type="scientific">Ancrocorticia populi</name>
    <dbReference type="NCBI Taxonomy" id="2175228"/>
    <lineage>
        <taxon>Bacteria</taxon>
        <taxon>Bacillati</taxon>
        <taxon>Actinomycetota</taxon>
        <taxon>Actinomycetes</taxon>
        <taxon>Actinomycetales</taxon>
        <taxon>Actinomycetaceae</taxon>
        <taxon>Ancrocorticia</taxon>
    </lineage>
</organism>
<keyword evidence="1" id="KW-0159">Chromosome partition</keyword>
<dbReference type="GO" id="GO:0007059">
    <property type="term" value="P:chromosome segregation"/>
    <property type="evidence" value="ECO:0007669"/>
    <property type="project" value="UniProtKB-KW"/>
</dbReference>
<accession>A0A2V1K4V1</accession>